<evidence type="ECO:0000256" key="8">
    <source>
        <dbReference type="ARBA" id="ARBA00023319"/>
    </source>
</evidence>
<evidence type="ECO:0000256" key="2">
    <source>
        <dbReference type="ARBA" id="ARBA00022692"/>
    </source>
</evidence>
<dbReference type="InterPro" id="IPR013106">
    <property type="entry name" value="Ig_V-set"/>
</dbReference>
<dbReference type="HOGENOM" id="CLU_047504_3_1_1"/>
<dbReference type="GO" id="GO:0001786">
    <property type="term" value="F:phosphatidylserine binding"/>
    <property type="evidence" value="ECO:0007669"/>
    <property type="project" value="TreeGrafter"/>
</dbReference>
<keyword evidence="3 10" id="KW-0732">Signal</keyword>
<comment type="similarity">
    <text evidence="9">Belongs to the immunoglobulin superfamily. TIM family.</text>
</comment>
<keyword evidence="6" id="KW-1015">Disulfide bond</keyword>
<keyword evidence="2" id="KW-0812">Transmembrane</keyword>
<feature type="signal peptide" evidence="10">
    <location>
        <begin position="1"/>
        <end position="31"/>
    </location>
</feature>
<accession>H2RZE9</accession>
<keyword evidence="8" id="KW-0393">Immunoglobulin domain</keyword>
<reference evidence="12" key="3">
    <citation type="submission" date="2025-09" db="UniProtKB">
        <authorList>
            <consortium name="Ensembl"/>
        </authorList>
    </citation>
    <scope>IDENTIFICATION</scope>
</reference>
<evidence type="ECO:0000256" key="7">
    <source>
        <dbReference type="ARBA" id="ARBA00023180"/>
    </source>
</evidence>
<dbReference type="SMART" id="SM00409">
    <property type="entry name" value="IG"/>
    <property type="match status" value="1"/>
</dbReference>
<dbReference type="InterPro" id="IPR013783">
    <property type="entry name" value="Ig-like_fold"/>
</dbReference>
<dbReference type="STRING" id="31033.ENSTRUP00000005520"/>
<dbReference type="Proteomes" id="UP000005226">
    <property type="component" value="Chromosome 15"/>
</dbReference>
<organism evidence="12 13">
    <name type="scientific">Takifugu rubripes</name>
    <name type="common">Japanese pufferfish</name>
    <name type="synonym">Fugu rubripes</name>
    <dbReference type="NCBI Taxonomy" id="31033"/>
    <lineage>
        <taxon>Eukaryota</taxon>
        <taxon>Metazoa</taxon>
        <taxon>Chordata</taxon>
        <taxon>Craniata</taxon>
        <taxon>Vertebrata</taxon>
        <taxon>Euteleostomi</taxon>
        <taxon>Actinopterygii</taxon>
        <taxon>Neopterygii</taxon>
        <taxon>Teleostei</taxon>
        <taxon>Neoteleostei</taxon>
        <taxon>Acanthomorphata</taxon>
        <taxon>Eupercaria</taxon>
        <taxon>Tetraodontiformes</taxon>
        <taxon>Tetradontoidea</taxon>
        <taxon>Tetraodontidae</taxon>
        <taxon>Takifugu</taxon>
    </lineage>
</organism>
<dbReference type="Gene3D" id="2.60.40.10">
    <property type="entry name" value="Immunoglobulins"/>
    <property type="match status" value="1"/>
</dbReference>
<dbReference type="Pfam" id="PF07686">
    <property type="entry name" value="V-set"/>
    <property type="match status" value="1"/>
</dbReference>
<sequence>ASACSCVCLTVYVCVCVCVCVECSTSRQVNGYVGQNVTLQCSYKSQSEVEACWNRDWFSGLSCRNSQLISSDGHKVIEATRASSRYQLLGPLDKGDVSLTILNLTEADAGTYGCRVEIPGWFNDEKHYITLVVKKAEQTTTSATSTSQTVTATTAFSTAAGTAPVSMRSAFGPETPDHRL</sequence>
<dbReference type="OMA" id="CSECIFL"/>
<dbReference type="InterPro" id="IPR007110">
    <property type="entry name" value="Ig-like_dom"/>
</dbReference>
<evidence type="ECO:0000256" key="4">
    <source>
        <dbReference type="ARBA" id="ARBA00022989"/>
    </source>
</evidence>
<evidence type="ECO:0000256" key="6">
    <source>
        <dbReference type="ARBA" id="ARBA00023157"/>
    </source>
</evidence>
<evidence type="ECO:0000313" key="13">
    <source>
        <dbReference type="Proteomes" id="UP000005226"/>
    </source>
</evidence>
<reference evidence="12 13" key="1">
    <citation type="journal article" date="2011" name="Genome Biol. Evol.">
        <title>Integration of the genetic map and genome assembly of fugu facilitates insights into distinct features of genome evolution in teleosts and mammals.</title>
        <authorList>
            <person name="Kai W."/>
            <person name="Kikuchi K."/>
            <person name="Tohari S."/>
            <person name="Chew A.K."/>
            <person name="Tay A."/>
            <person name="Fujiwara A."/>
            <person name="Hosoya S."/>
            <person name="Suetake H."/>
            <person name="Naruse K."/>
            <person name="Brenner S."/>
            <person name="Suzuki Y."/>
            <person name="Venkatesh B."/>
        </authorList>
    </citation>
    <scope>NUCLEOTIDE SEQUENCE [LARGE SCALE GENOMIC DNA]</scope>
</reference>
<proteinExistence type="inferred from homology"/>
<keyword evidence="5" id="KW-0472">Membrane</keyword>
<dbReference type="InParanoid" id="H2RZE9"/>
<evidence type="ECO:0000256" key="1">
    <source>
        <dbReference type="ARBA" id="ARBA00004479"/>
    </source>
</evidence>
<dbReference type="PANTHER" id="PTHR46608:SF3">
    <property type="entry name" value="T-CELL IMMUNOGLOBULIN AND MUCIN DOMAIN-CONTAINING PROTEIN 4"/>
    <property type="match status" value="1"/>
</dbReference>
<dbReference type="AlphaFoldDB" id="H2RZE9"/>
<dbReference type="FunFam" id="2.60.40.10:FF:000774">
    <property type="entry name" value="Hepatitis A virus cellular receptor 1"/>
    <property type="match status" value="1"/>
</dbReference>
<dbReference type="GO" id="GO:0043277">
    <property type="term" value="P:apoptotic cell clearance"/>
    <property type="evidence" value="ECO:0007669"/>
    <property type="project" value="TreeGrafter"/>
</dbReference>
<dbReference type="Ensembl" id="ENSTRUT00000005553.3">
    <property type="protein sequence ID" value="ENSTRUP00000005520.3"/>
    <property type="gene ID" value="ENSTRUG00000002390.3"/>
</dbReference>
<dbReference type="InterPro" id="IPR003599">
    <property type="entry name" value="Ig_sub"/>
</dbReference>
<keyword evidence="4" id="KW-1133">Transmembrane helix</keyword>
<dbReference type="SUPFAM" id="SSF48726">
    <property type="entry name" value="Immunoglobulin"/>
    <property type="match status" value="1"/>
</dbReference>
<comment type="subcellular location">
    <subcellularLocation>
        <location evidence="1">Membrane</location>
        <topology evidence="1">Single-pass type I membrane protein</topology>
    </subcellularLocation>
</comment>
<evidence type="ECO:0000256" key="10">
    <source>
        <dbReference type="SAM" id="SignalP"/>
    </source>
</evidence>
<dbReference type="GeneTree" id="ENSGT00940000163509"/>
<protein>
    <recommendedName>
        <fullName evidence="11">Ig-like domain-containing protein</fullName>
    </recommendedName>
</protein>
<evidence type="ECO:0000313" key="12">
    <source>
        <dbReference type="Ensembl" id="ENSTRUP00000005520.3"/>
    </source>
</evidence>
<evidence type="ECO:0000256" key="5">
    <source>
        <dbReference type="ARBA" id="ARBA00023136"/>
    </source>
</evidence>
<evidence type="ECO:0000259" key="11">
    <source>
        <dbReference type="PROSITE" id="PS50835"/>
    </source>
</evidence>
<feature type="domain" description="Ig-like" evidence="11">
    <location>
        <begin position="34"/>
        <end position="117"/>
    </location>
</feature>
<name>H2RZE9_TAKRU</name>
<dbReference type="InterPro" id="IPR036179">
    <property type="entry name" value="Ig-like_dom_sf"/>
</dbReference>
<keyword evidence="13" id="KW-1185">Reference proteome</keyword>
<reference evidence="12" key="2">
    <citation type="submission" date="2025-08" db="UniProtKB">
        <authorList>
            <consortium name="Ensembl"/>
        </authorList>
    </citation>
    <scope>IDENTIFICATION</scope>
</reference>
<keyword evidence="7" id="KW-0325">Glycoprotein</keyword>
<evidence type="ECO:0000256" key="3">
    <source>
        <dbReference type="ARBA" id="ARBA00022729"/>
    </source>
</evidence>
<dbReference type="GO" id="GO:0016020">
    <property type="term" value="C:membrane"/>
    <property type="evidence" value="ECO:0007669"/>
    <property type="project" value="UniProtKB-SubCell"/>
</dbReference>
<dbReference type="PANTHER" id="PTHR46608">
    <property type="entry name" value="T-CELL IMMUNOGLOBULIN AND MUCIN DOMAIN-CONTAINING PROTEIN 4"/>
    <property type="match status" value="1"/>
</dbReference>
<feature type="chain" id="PRO_5025386453" description="Ig-like domain-containing protein" evidence="10">
    <location>
        <begin position="32"/>
        <end position="180"/>
    </location>
</feature>
<dbReference type="PROSITE" id="PS50835">
    <property type="entry name" value="IG_LIKE"/>
    <property type="match status" value="1"/>
</dbReference>
<dbReference type="GO" id="GO:0060097">
    <property type="term" value="P:cytoskeletal rearrangement involved in phagocytosis, engulfment"/>
    <property type="evidence" value="ECO:0007669"/>
    <property type="project" value="TreeGrafter"/>
</dbReference>
<evidence type="ECO:0000256" key="9">
    <source>
        <dbReference type="ARBA" id="ARBA00038203"/>
    </source>
</evidence>